<keyword evidence="1" id="KW-0812">Transmembrane</keyword>
<keyword evidence="3" id="KW-1185">Reference proteome</keyword>
<name>A0A9D4EHE6_DREPO</name>
<feature type="transmembrane region" description="Helical" evidence="1">
    <location>
        <begin position="124"/>
        <end position="149"/>
    </location>
</feature>
<keyword evidence="1" id="KW-0472">Membrane</keyword>
<sequence>MKGMMVLVVVITMPVVILVISIVADIGCGDTAAVGSDTDVNGGDADVGLFMLMYFALLTSVVVLLIPLMVMHAIVVDVAGQVYIKRKLLIAVALMMLMVLNLNPEMPIMAMPLSMMKEILRVLMFFMLVWQGCWFAGIMLMCVLVKYLVTKCLRRWLCLWANWSCC</sequence>
<evidence type="ECO:0000313" key="2">
    <source>
        <dbReference type="EMBL" id="KAH3780372.1"/>
    </source>
</evidence>
<keyword evidence="1" id="KW-1133">Transmembrane helix</keyword>
<feature type="transmembrane region" description="Helical" evidence="1">
    <location>
        <begin position="88"/>
        <end position="104"/>
    </location>
</feature>
<reference evidence="2" key="2">
    <citation type="submission" date="2020-11" db="EMBL/GenBank/DDBJ databases">
        <authorList>
            <person name="McCartney M.A."/>
            <person name="Auch B."/>
            <person name="Kono T."/>
            <person name="Mallez S."/>
            <person name="Becker A."/>
            <person name="Gohl D.M."/>
            <person name="Silverstein K.A.T."/>
            <person name="Koren S."/>
            <person name="Bechman K.B."/>
            <person name="Herman A."/>
            <person name="Abrahante J.E."/>
            <person name="Garbe J."/>
        </authorList>
    </citation>
    <scope>NUCLEOTIDE SEQUENCE</scope>
    <source>
        <strain evidence="2">Duluth1</strain>
        <tissue evidence="2">Whole animal</tissue>
    </source>
</reference>
<evidence type="ECO:0000313" key="3">
    <source>
        <dbReference type="Proteomes" id="UP000828390"/>
    </source>
</evidence>
<gene>
    <name evidence="2" type="ORF">DPMN_158185</name>
</gene>
<dbReference type="EMBL" id="JAIWYP010000008">
    <property type="protein sequence ID" value="KAH3780372.1"/>
    <property type="molecule type" value="Genomic_DNA"/>
</dbReference>
<feature type="transmembrane region" description="Helical" evidence="1">
    <location>
        <begin position="48"/>
        <end position="76"/>
    </location>
</feature>
<reference evidence="2" key="1">
    <citation type="journal article" date="2019" name="bioRxiv">
        <title>The Genome of the Zebra Mussel, Dreissena polymorpha: A Resource for Invasive Species Research.</title>
        <authorList>
            <person name="McCartney M.A."/>
            <person name="Auch B."/>
            <person name="Kono T."/>
            <person name="Mallez S."/>
            <person name="Zhang Y."/>
            <person name="Obille A."/>
            <person name="Becker A."/>
            <person name="Abrahante J.E."/>
            <person name="Garbe J."/>
            <person name="Badalamenti J.P."/>
            <person name="Herman A."/>
            <person name="Mangelson H."/>
            <person name="Liachko I."/>
            <person name="Sullivan S."/>
            <person name="Sone E.D."/>
            <person name="Koren S."/>
            <person name="Silverstein K.A.T."/>
            <person name="Beckman K.B."/>
            <person name="Gohl D.M."/>
        </authorList>
    </citation>
    <scope>NUCLEOTIDE SEQUENCE</scope>
    <source>
        <strain evidence="2">Duluth1</strain>
        <tissue evidence="2">Whole animal</tissue>
    </source>
</reference>
<evidence type="ECO:0000256" key="1">
    <source>
        <dbReference type="SAM" id="Phobius"/>
    </source>
</evidence>
<organism evidence="2 3">
    <name type="scientific">Dreissena polymorpha</name>
    <name type="common">Zebra mussel</name>
    <name type="synonym">Mytilus polymorpha</name>
    <dbReference type="NCBI Taxonomy" id="45954"/>
    <lineage>
        <taxon>Eukaryota</taxon>
        <taxon>Metazoa</taxon>
        <taxon>Spiralia</taxon>
        <taxon>Lophotrochozoa</taxon>
        <taxon>Mollusca</taxon>
        <taxon>Bivalvia</taxon>
        <taxon>Autobranchia</taxon>
        <taxon>Heteroconchia</taxon>
        <taxon>Euheterodonta</taxon>
        <taxon>Imparidentia</taxon>
        <taxon>Neoheterodontei</taxon>
        <taxon>Myida</taxon>
        <taxon>Dreissenoidea</taxon>
        <taxon>Dreissenidae</taxon>
        <taxon>Dreissena</taxon>
    </lineage>
</organism>
<dbReference type="AlphaFoldDB" id="A0A9D4EHE6"/>
<protein>
    <submittedName>
        <fullName evidence="2">Uncharacterized protein</fullName>
    </submittedName>
</protein>
<comment type="caution">
    <text evidence="2">The sequence shown here is derived from an EMBL/GenBank/DDBJ whole genome shotgun (WGS) entry which is preliminary data.</text>
</comment>
<proteinExistence type="predicted"/>
<dbReference type="Proteomes" id="UP000828390">
    <property type="component" value="Unassembled WGS sequence"/>
</dbReference>
<accession>A0A9D4EHE6</accession>